<sequence length="253" mass="26814">MSDPVTLVTGASSGLGELFARSCAARGKRVALVARRKNHLDQLARKIGKGTLVISEDLTDPDAADAILEAVDKAGCHIYCLINNAGFGARGQFHDLALGDQLDMMQVNMIAVTQLCHAAIPGMIARQGGGILNVASTAAFQAGPNMAVYYATKAYILSFTEALHEELAPYHIHVTALCPGATKTEFADQADMADTQLFKKFAGDPAAVVEAGLKGLDKNKAVVVPGLINKVMVQSNRITPRSVTREIVKQLQG</sequence>
<dbReference type="GO" id="GO:0016020">
    <property type="term" value="C:membrane"/>
    <property type="evidence" value="ECO:0007669"/>
    <property type="project" value="TreeGrafter"/>
</dbReference>
<evidence type="ECO:0000256" key="3">
    <source>
        <dbReference type="RuleBase" id="RU000363"/>
    </source>
</evidence>
<evidence type="ECO:0000256" key="2">
    <source>
        <dbReference type="ARBA" id="ARBA00023002"/>
    </source>
</evidence>
<name>A0A842HY20_9SPHN</name>
<keyword evidence="5" id="KW-1185">Reference proteome</keyword>
<dbReference type="SUPFAM" id="SSF51735">
    <property type="entry name" value="NAD(P)-binding Rossmann-fold domains"/>
    <property type="match status" value="1"/>
</dbReference>
<comment type="similarity">
    <text evidence="1 3">Belongs to the short-chain dehydrogenases/reductases (SDR) family.</text>
</comment>
<dbReference type="Proteomes" id="UP000564378">
    <property type="component" value="Unassembled WGS sequence"/>
</dbReference>
<accession>A0A842HY20</accession>
<dbReference type="PANTHER" id="PTHR44196:SF2">
    <property type="entry name" value="SHORT-CHAIN DEHYDROGENASE-RELATED"/>
    <property type="match status" value="1"/>
</dbReference>
<comment type="caution">
    <text evidence="4">The sequence shown here is derived from an EMBL/GenBank/DDBJ whole genome shotgun (WGS) entry which is preliminary data.</text>
</comment>
<dbReference type="GO" id="GO:0016491">
    <property type="term" value="F:oxidoreductase activity"/>
    <property type="evidence" value="ECO:0007669"/>
    <property type="project" value="UniProtKB-KW"/>
</dbReference>
<gene>
    <name evidence="4" type="ORF">H6P80_04225</name>
</gene>
<dbReference type="InterPro" id="IPR002347">
    <property type="entry name" value="SDR_fam"/>
</dbReference>
<dbReference type="RefSeq" id="WP_185800070.1">
    <property type="nucleotide sequence ID" value="NZ_JACJVJ010000001.1"/>
</dbReference>
<dbReference type="InterPro" id="IPR036291">
    <property type="entry name" value="NAD(P)-bd_dom_sf"/>
</dbReference>
<dbReference type="AlphaFoldDB" id="A0A842HY20"/>
<dbReference type="Gene3D" id="3.40.50.720">
    <property type="entry name" value="NAD(P)-binding Rossmann-like Domain"/>
    <property type="match status" value="1"/>
</dbReference>
<dbReference type="EMBL" id="JACJVJ010000001">
    <property type="protein sequence ID" value="MBC2776820.1"/>
    <property type="molecule type" value="Genomic_DNA"/>
</dbReference>
<evidence type="ECO:0000256" key="1">
    <source>
        <dbReference type="ARBA" id="ARBA00006484"/>
    </source>
</evidence>
<dbReference type="PRINTS" id="PR00081">
    <property type="entry name" value="GDHRDH"/>
</dbReference>
<reference evidence="4 5" key="1">
    <citation type="submission" date="2020-08" db="EMBL/GenBank/DDBJ databases">
        <title>Draft genome sequence of Parasphingopyxis sp. GrpM-11.</title>
        <authorList>
            <person name="Oh J."/>
            <person name="Roh D.-H."/>
        </authorList>
    </citation>
    <scope>NUCLEOTIDE SEQUENCE [LARGE SCALE GENOMIC DNA]</scope>
    <source>
        <strain evidence="4 5">GrpM-11</strain>
    </source>
</reference>
<evidence type="ECO:0000313" key="4">
    <source>
        <dbReference type="EMBL" id="MBC2776820.1"/>
    </source>
</evidence>
<proteinExistence type="inferred from homology"/>
<keyword evidence="2" id="KW-0560">Oxidoreductase</keyword>
<dbReference type="Pfam" id="PF00106">
    <property type="entry name" value="adh_short"/>
    <property type="match status" value="1"/>
</dbReference>
<dbReference type="PIRSF" id="PIRSF000126">
    <property type="entry name" value="11-beta-HSD1"/>
    <property type="match status" value="1"/>
</dbReference>
<organism evidence="4 5">
    <name type="scientific">Parasphingopyxis marina</name>
    <dbReference type="NCBI Taxonomy" id="2761622"/>
    <lineage>
        <taxon>Bacteria</taxon>
        <taxon>Pseudomonadati</taxon>
        <taxon>Pseudomonadota</taxon>
        <taxon>Alphaproteobacteria</taxon>
        <taxon>Sphingomonadales</taxon>
        <taxon>Sphingomonadaceae</taxon>
        <taxon>Parasphingopyxis</taxon>
    </lineage>
</organism>
<protein>
    <submittedName>
        <fullName evidence="4">SDR family oxidoreductase</fullName>
    </submittedName>
</protein>
<dbReference type="PANTHER" id="PTHR44196">
    <property type="entry name" value="DEHYDROGENASE/REDUCTASE SDR FAMILY MEMBER 7B"/>
    <property type="match status" value="1"/>
</dbReference>
<evidence type="ECO:0000313" key="5">
    <source>
        <dbReference type="Proteomes" id="UP000564378"/>
    </source>
</evidence>
<dbReference type="PRINTS" id="PR00080">
    <property type="entry name" value="SDRFAMILY"/>
</dbReference>
<dbReference type="CDD" id="cd05233">
    <property type="entry name" value="SDR_c"/>
    <property type="match status" value="1"/>
</dbReference>